<evidence type="ECO:0000313" key="3">
    <source>
        <dbReference type="Proteomes" id="UP000691718"/>
    </source>
</evidence>
<proteinExistence type="predicted"/>
<comment type="caution">
    <text evidence="2">The sequence shown here is derived from an EMBL/GenBank/DDBJ whole genome shotgun (WGS) entry which is preliminary data.</text>
</comment>
<organism evidence="2 3">
    <name type="scientific">Parnassius apollo</name>
    <name type="common">Apollo butterfly</name>
    <name type="synonym">Papilio apollo</name>
    <dbReference type="NCBI Taxonomy" id="110799"/>
    <lineage>
        <taxon>Eukaryota</taxon>
        <taxon>Metazoa</taxon>
        <taxon>Ecdysozoa</taxon>
        <taxon>Arthropoda</taxon>
        <taxon>Hexapoda</taxon>
        <taxon>Insecta</taxon>
        <taxon>Pterygota</taxon>
        <taxon>Neoptera</taxon>
        <taxon>Endopterygota</taxon>
        <taxon>Lepidoptera</taxon>
        <taxon>Glossata</taxon>
        <taxon>Ditrysia</taxon>
        <taxon>Papilionoidea</taxon>
        <taxon>Papilionidae</taxon>
        <taxon>Parnassiinae</taxon>
        <taxon>Parnassini</taxon>
        <taxon>Parnassius</taxon>
        <taxon>Parnassius</taxon>
    </lineage>
</organism>
<sequence>MKDCFAKELAAQQGKSGQAAPSKKNKYIHFDSMLFLIPSMQKRETSGNLSSPNSTQDANTSSDFSTQGITLSTTAQNSQLTNNNRTPLRKKNCSRDNNN</sequence>
<protein>
    <submittedName>
        <fullName evidence="2">(apollo) hypothetical protein</fullName>
    </submittedName>
</protein>
<feature type="region of interest" description="Disordered" evidence="1">
    <location>
        <begin position="39"/>
        <end position="99"/>
    </location>
</feature>
<dbReference type="OrthoDB" id="6930281at2759"/>
<accession>A0A8S3X7D8</accession>
<evidence type="ECO:0000256" key="1">
    <source>
        <dbReference type="SAM" id="MobiDB-lite"/>
    </source>
</evidence>
<feature type="compositionally biased region" description="Polar residues" evidence="1">
    <location>
        <begin position="46"/>
        <end position="86"/>
    </location>
</feature>
<dbReference type="Proteomes" id="UP000691718">
    <property type="component" value="Unassembled WGS sequence"/>
</dbReference>
<reference evidence="2" key="1">
    <citation type="submission" date="2021-04" db="EMBL/GenBank/DDBJ databases">
        <authorList>
            <person name="Tunstrom K."/>
        </authorList>
    </citation>
    <scope>NUCLEOTIDE SEQUENCE</scope>
</reference>
<dbReference type="AlphaFoldDB" id="A0A8S3X7D8"/>
<keyword evidence="3" id="KW-1185">Reference proteome</keyword>
<name>A0A8S3X7D8_PARAO</name>
<evidence type="ECO:0000313" key="2">
    <source>
        <dbReference type="EMBL" id="CAG5004998.1"/>
    </source>
</evidence>
<dbReference type="EMBL" id="CAJQZP010000975">
    <property type="protein sequence ID" value="CAG5004998.1"/>
    <property type="molecule type" value="Genomic_DNA"/>
</dbReference>
<gene>
    <name evidence="2" type="ORF">PAPOLLO_LOCUS14503</name>
</gene>